<dbReference type="OrthoDB" id="3254160at2759"/>
<feature type="compositionally biased region" description="Polar residues" evidence="1">
    <location>
        <begin position="756"/>
        <end position="777"/>
    </location>
</feature>
<keyword evidence="3" id="KW-1185">Reference proteome</keyword>
<organism evidence="2 3">
    <name type="scientific">Sparassis crispa</name>
    <dbReference type="NCBI Taxonomy" id="139825"/>
    <lineage>
        <taxon>Eukaryota</taxon>
        <taxon>Fungi</taxon>
        <taxon>Dikarya</taxon>
        <taxon>Basidiomycota</taxon>
        <taxon>Agaricomycotina</taxon>
        <taxon>Agaricomycetes</taxon>
        <taxon>Polyporales</taxon>
        <taxon>Sparassidaceae</taxon>
        <taxon>Sparassis</taxon>
    </lineage>
</organism>
<feature type="compositionally biased region" description="Polar residues" evidence="1">
    <location>
        <begin position="76"/>
        <end position="87"/>
    </location>
</feature>
<feature type="compositionally biased region" description="Basic and acidic residues" evidence="1">
    <location>
        <begin position="780"/>
        <end position="791"/>
    </location>
</feature>
<evidence type="ECO:0000313" key="2">
    <source>
        <dbReference type="EMBL" id="GBE85625.1"/>
    </source>
</evidence>
<dbReference type="InParanoid" id="A0A401GTS3"/>
<dbReference type="RefSeq" id="XP_027616538.1">
    <property type="nucleotide sequence ID" value="XM_027760737.1"/>
</dbReference>
<proteinExistence type="predicted"/>
<protein>
    <submittedName>
        <fullName evidence="2">Uncharacterized protein</fullName>
    </submittedName>
</protein>
<feature type="region of interest" description="Disordered" evidence="1">
    <location>
        <begin position="738"/>
        <end position="802"/>
    </location>
</feature>
<gene>
    <name evidence="2" type="ORF">SCP_0801440</name>
</gene>
<name>A0A401GTS3_9APHY</name>
<dbReference type="Proteomes" id="UP000287166">
    <property type="component" value="Unassembled WGS sequence"/>
</dbReference>
<feature type="region of interest" description="Disordered" evidence="1">
    <location>
        <begin position="64"/>
        <end position="118"/>
    </location>
</feature>
<dbReference type="EMBL" id="BFAD01000008">
    <property type="protein sequence ID" value="GBE85625.1"/>
    <property type="molecule type" value="Genomic_DNA"/>
</dbReference>
<accession>A0A401GTS3</accession>
<reference evidence="2 3" key="1">
    <citation type="journal article" date="2018" name="Sci. Rep.">
        <title>Genome sequence of the cauliflower mushroom Sparassis crispa (Hanabiratake) and its association with beneficial usage.</title>
        <authorList>
            <person name="Kiyama R."/>
            <person name="Furutani Y."/>
            <person name="Kawaguchi K."/>
            <person name="Nakanishi T."/>
        </authorList>
    </citation>
    <scope>NUCLEOTIDE SEQUENCE [LARGE SCALE GENOMIC DNA]</scope>
</reference>
<evidence type="ECO:0000256" key="1">
    <source>
        <dbReference type="SAM" id="MobiDB-lite"/>
    </source>
</evidence>
<dbReference type="AlphaFoldDB" id="A0A401GTS3"/>
<dbReference type="STRING" id="139825.A0A401GTS3"/>
<dbReference type="GeneID" id="38782542"/>
<sequence>MDDVRSLPTSSTSSQEEPSNSCLFALVTKNLMMCQDSLSLDQFLSPRPACSAPQQIQDVAATARSPVDEDPFVDNLPNSSEATQSNDAVELPESMPASKKDPVTSPDNTSILSPKEEVADDPIQEIERCCLTWRAGKVKPYWLVIDEPKFGQLQGCALRIQLNQRVLKVYSVDTIYPTPDDARKACALAALADGVLDFIQHGDGRTETVPISDEPSNEVSPSDAFENTTLTVQAFYETLPKPFPEHMDGKTAQEINASSWLNMMIQSARGSMLNAKFIWTMGPKLGLHGCLLRLERPMECRSYLVDAKFTKRTEAKAAVCLQAMWQGIGDYIRRAAGEVKNKIPVETRRLVTDIIYPTILSEYRKVLPGSSPSFEWISDKDACGCILIVQLSPSPSPEQVRRYSVPVEYRNRNDAKTAVMFLAAQQGVIDFIRFRGQPPPPDYVPFDPYFVSPTNTAGRKRKSILEQSFMQLGDGGMNSSRKRFKLSGGFQGNFWATNPQGIAPYNSMWNNPGSLYQTGSWFSPRTPGPAELGSVAGSAYMGPPAGHLQPALAVGIPTMYSFPQALLHFDSGSSGGVYFGHEAPVNGGDRAVYYASGAPQPPPSAVPPAEPYHIPSSSVRGYGTTPASGLNYPPYHSPPSVAGTYISQFQQPYQMEPVVTPSYPFYPGHTVAQGFVPYHAPLAQGTTIPISVSPASSISSAACPPLMASTLTLNSVQPVQTDAATNPTATVIPSSPISASVSVSTADKDNGRQAVKTATSPSTLVQSTTAGTSTLVEQKSVADRSGNDAKSQKFQSAFDRNC</sequence>
<evidence type="ECO:0000313" key="3">
    <source>
        <dbReference type="Proteomes" id="UP000287166"/>
    </source>
</evidence>
<comment type="caution">
    <text evidence="2">The sequence shown here is derived from an EMBL/GenBank/DDBJ whole genome shotgun (WGS) entry which is preliminary data.</text>
</comment>